<evidence type="ECO:0000313" key="3">
    <source>
        <dbReference type="EMBL" id="WOV85999.1"/>
    </source>
</evidence>
<organism evidence="3 4">
    <name type="scientific">Sporosarcina oncorhynchi</name>
    <dbReference type="NCBI Taxonomy" id="3056444"/>
    <lineage>
        <taxon>Bacteria</taxon>
        <taxon>Bacillati</taxon>
        <taxon>Bacillota</taxon>
        <taxon>Bacilli</taxon>
        <taxon>Bacillales</taxon>
        <taxon>Caryophanaceae</taxon>
        <taxon>Sporosarcina</taxon>
    </lineage>
</organism>
<feature type="transmembrane region" description="Helical" evidence="2">
    <location>
        <begin position="52"/>
        <end position="73"/>
    </location>
</feature>
<evidence type="ECO:0000256" key="2">
    <source>
        <dbReference type="SAM" id="Phobius"/>
    </source>
</evidence>
<evidence type="ECO:0000256" key="1">
    <source>
        <dbReference type="SAM" id="MobiDB-lite"/>
    </source>
</evidence>
<dbReference type="Proteomes" id="UP001303902">
    <property type="component" value="Chromosome"/>
</dbReference>
<accession>A0ABZ0L3Z4</accession>
<keyword evidence="4" id="KW-1185">Reference proteome</keyword>
<keyword evidence="2" id="KW-0472">Membrane</keyword>
<protein>
    <recommendedName>
        <fullName evidence="5">GerMN domain-containing protein</fullName>
    </recommendedName>
</protein>
<keyword evidence="2" id="KW-0812">Transmembrane</keyword>
<feature type="region of interest" description="Disordered" evidence="1">
    <location>
        <begin position="79"/>
        <end position="115"/>
    </location>
</feature>
<proteinExistence type="predicted"/>
<reference evidence="3 4" key="1">
    <citation type="submission" date="2023-06" db="EMBL/GenBank/DDBJ databases">
        <title>Sporosarcina sp. nov., isolated from Korean tranditional fermented seafood 'Jeotgal'.</title>
        <authorList>
            <person name="Yang A.I."/>
            <person name="Shin N.-R."/>
        </authorList>
    </citation>
    <scope>NUCLEOTIDE SEQUENCE [LARGE SCALE GENOMIC DNA]</scope>
    <source>
        <strain evidence="3 4">T2O-4</strain>
    </source>
</reference>
<evidence type="ECO:0008006" key="5">
    <source>
        <dbReference type="Google" id="ProtNLM"/>
    </source>
</evidence>
<dbReference type="EMBL" id="CP129118">
    <property type="protein sequence ID" value="WOV85999.1"/>
    <property type="molecule type" value="Genomic_DNA"/>
</dbReference>
<keyword evidence="2" id="KW-1133">Transmembrane helix</keyword>
<dbReference type="RefSeq" id="WP_317964734.1">
    <property type="nucleotide sequence ID" value="NZ_CP129118.1"/>
</dbReference>
<evidence type="ECO:0000313" key="4">
    <source>
        <dbReference type="Proteomes" id="UP001303902"/>
    </source>
</evidence>
<gene>
    <name evidence="3" type="ORF">QWT69_08495</name>
</gene>
<sequence length="398" mass="44762">MPDNNWNDDKIEYLLRSMPKASDERSASDILDQLKKDDRLMTKSSNRFAKKWIPGLVAVAALFVLSLLVPSMLNGNKGQMNISSEPATMRTEGKGATESVEMEESEQSSAAEESMDAASFSLKSVTTSHVIIPDDYVEGRLFPIGLIHEATVIPVTFIMPEEMLTNDFPGSSPSSVELYNKYVSQVREEELGFDDYHPYKGEISESADEIIHQVGENHLYDNSPTTLEIYTNSAIATFSTDHTKWKVVDEKGNPVAFDYIGLEMEFHLERRGPYFKYVMADGRVYLVPYQNGDTKTVSEALLAMRQATNDVVQEVIPSGVDYSVEVQDGTIMLTFDASLDLTRFAINEVNEMLEGFMLTAESYDMQIQLKNVQQEFFGNYDLTKPLPKPVGVNPIMWR</sequence>
<name>A0ABZ0L3Z4_9BACL</name>